<comment type="similarity">
    <text evidence="6">Belongs to the cyclin family. Cyclin T subfamily.</text>
</comment>
<dbReference type="AlphaFoldDB" id="A0A2P6PYT4"/>
<dbReference type="Gramene" id="PRQ27090">
    <property type="protein sequence ID" value="PRQ27090"/>
    <property type="gene ID" value="RchiOBHm_Chr6g0301611"/>
</dbReference>
<feature type="domain" description="Cyclin-like" evidence="8">
    <location>
        <begin position="180"/>
        <end position="264"/>
    </location>
</feature>
<evidence type="ECO:0000256" key="3">
    <source>
        <dbReference type="ARBA" id="ARBA00023127"/>
    </source>
</evidence>
<name>A0A2P6PYT4_ROSCH</name>
<dbReference type="GO" id="GO:0051301">
    <property type="term" value="P:cell division"/>
    <property type="evidence" value="ECO:0007669"/>
    <property type="project" value="UniProtKB-KW"/>
</dbReference>
<dbReference type="GO" id="GO:0006357">
    <property type="term" value="P:regulation of transcription by RNA polymerase II"/>
    <property type="evidence" value="ECO:0007669"/>
    <property type="project" value="InterPro"/>
</dbReference>
<reference evidence="9 10" key="1">
    <citation type="journal article" date="2018" name="Nat. Genet.">
        <title>The Rosa genome provides new insights in the design of modern roses.</title>
        <authorList>
            <person name="Bendahmane M."/>
        </authorList>
    </citation>
    <scope>NUCLEOTIDE SEQUENCE [LARGE SCALE GENOMIC DNA]</scope>
    <source>
        <strain evidence="10">cv. Old Blush</strain>
    </source>
</reference>
<organism evidence="9 10">
    <name type="scientific">Rosa chinensis</name>
    <name type="common">China rose</name>
    <dbReference type="NCBI Taxonomy" id="74649"/>
    <lineage>
        <taxon>Eukaryota</taxon>
        <taxon>Viridiplantae</taxon>
        <taxon>Streptophyta</taxon>
        <taxon>Embryophyta</taxon>
        <taxon>Tracheophyta</taxon>
        <taxon>Spermatophyta</taxon>
        <taxon>Magnoliopsida</taxon>
        <taxon>eudicotyledons</taxon>
        <taxon>Gunneridae</taxon>
        <taxon>Pentapetalae</taxon>
        <taxon>rosids</taxon>
        <taxon>fabids</taxon>
        <taxon>Rosales</taxon>
        <taxon>Rosaceae</taxon>
        <taxon>Rosoideae</taxon>
        <taxon>Rosoideae incertae sedis</taxon>
        <taxon>Rosa</taxon>
    </lineage>
</organism>
<evidence type="ECO:0000313" key="10">
    <source>
        <dbReference type="Proteomes" id="UP000238479"/>
    </source>
</evidence>
<gene>
    <name evidence="9" type="ORF">RchiOBHm_Chr6g0301611</name>
</gene>
<dbReference type="InterPro" id="IPR043198">
    <property type="entry name" value="Cyclin/Ssn8"/>
</dbReference>
<dbReference type="PANTHER" id="PTHR10026">
    <property type="entry name" value="CYCLIN"/>
    <property type="match status" value="1"/>
</dbReference>
<accession>A0A2P6PYT4</accession>
<evidence type="ECO:0000313" key="9">
    <source>
        <dbReference type="EMBL" id="PRQ27090.1"/>
    </source>
</evidence>
<evidence type="ECO:0000256" key="2">
    <source>
        <dbReference type="ARBA" id="ARBA00022618"/>
    </source>
</evidence>
<dbReference type="InterPro" id="IPR006671">
    <property type="entry name" value="Cyclin_N"/>
</dbReference>
<dbReference type="InterPro" id="IPR036915">
    <property type="entry name" value="Cyclin-like_sf"/>
</dbReference>
<evidence type="ECO:0000256" key="4">
    <source>
        <dbReference type="ARBA" id="ARBA00023306"/>
    </source>
</evidence>
<comment type="caution">
    <text evidence="9">The sequence shown here is derived from an EMBL/GenBank/DDBJ whole genome shotgun (WGS) entry which is preliminary data.</text>
</comment>
<dbReference type="Proteomes" id="UP000238479">
    <property type="component" value="Chromosome 6"/>
</dbReference>
<keyword evidence="2" id="KW-0132">Cell division</keyword>
<protein>
    <recommendedName>
        <fullName evidence="5">B-like cyclin</fullName>
    </recommendedName>
</protein>
<keyword evidence="3 7" id="KW-0195">Cyclin</keyword>
<dbReference type="GO" id="GO:0016538">
    <property type="term" value="F:cyclin-dependent protein serine/threonine kinase regulator activity"/>
    <property type="evidence" value="ECO:0007669"/>
    <property type="project" value="InterPro"/>
</dbReference>
<proteinExistence type="inferred from homology"/>
<dbReference type="SUPFAM" id="SSF47954">
    <property type="entry name" value="Cyclin-like"/>
    <property type="match status" value="2"/>
</dbReference>
<dbReference type="Pfam" id="PF00134">
    <property type="entry name" value="Cyclin_N"/>
    <property type="match status" value="1"/>
</dbReference>
<dbReference type="Gene3D" id="1.10.472.10">
    <property type="entry name" value="Cyclin-like"/>
    <property type="match status" value="2"/>
</dbReference>
<comment type="subunit">
    <text evidence="1">Interacts with the CDC2 protein kinase to form a serine/threonine kinase holoenzyme complex also known as maturation promoting factor (MPF). The cyclin subunit imparts substrate specificity to the complex.</text>
</comment>
<dbReference type="SMART" id="SM00385">
    <property type="entry name" value="CYCLIN"/>
    <property type="match status" value="2"/>
</dbReference>
<feature type="domain" description="Cyclin-like" evidence="8">
    <location>
        <begin position="65"/>
        <end position="167"/>
    </location>
</feature>
<dbReference type="EMBL" id="PDCK01000044">
    <property type="protein sequence ID" value="PRQ27090.1"/>
    <property type="molecule type" value="Genomic_DNA"/>
</dbReference>
<evidence type="ECO:0000256" key="5">
    <source>
        <dbReference type="ARBA" id="ARBA00032263"/>
    </source>
</evidence>
<dbReference type="OMA" id="SHAKNGW"/>
<dbReference type="STRING" id="74649.A0A2P6PYT4"/>
<keyword evidence="4" id="KW-0131">Cell cycle</keyword>
<sequence>MARPVPENPSEQGIAKASTSMCIPQEAQCPVRKWYFTKQEIEDSPSRRDGISTKKESHLRSLYCSFLQEIGMKLKVPQLTISSAMMLCHQFYMRQSHAKNGWQTVATASIFLACKAEDTPRYLNDVVVVAYEMVHKFDSSALHRIRQKEFLNKQKELILVAERLLLSTIGFDLDIQLPYKILVAALKRLDLLPDLAKAAWSFVNDWLRTSLCLQYKPHYIAAGSVALAANFQKVKLPKEKGKVWWLEFDVTPKQLDEVIQRMHSMFKPLPAKTGKAVQPEILSRKPIDSSPQSCISSEAMVDQHSRHGATVDDRGLGGESVMSTCRQNLGGENNLTGKDALPCQTNNRSIVKDSGGEIKPIRGELDDQSTRCKILDVPKSCGKIDINRIRELKRRRCDKGVNKKLAGSITDELDPEAWIESELENGVELEDASAAKKQRKA</sequence>
<dbReference type="InterPro" id="IPR013763">
    <property type="entry name" value="Cyclin-like_dom"/>
</dbReference>
<keyword evidence="10" id="KW-1185">Reference proteome</keyword>
<evidence type="ECO:0000256" key="6">
    <source>
        <dbReference type="ARBA" id="ARBA00061204"/>
    </source>
</evidence>
<evidence type="ECO:0000256" key="7">
    <source>
        <dbReference type="RuleBase" id="RU000383"/>
    </source>
</evidence>
<evidence type="ECO:0000259" key="8">
    <source>
        <dbReference type="SMART" id="SM00385"/>
    </source>
</evidence>
<evidence type="ECO:0000256" key="1">
    <source>
        <dbReference type="ARBA" id="ARBA00011177"/>
    </source>
</evidence>
<dbReference type="FunFam" id="1.10.472.10:FF:000081">
    <property type="entry name" value="Cyclin family protein"/>
    <property type="match status" value="1"/>
</dbReference>